<dbReference type="GeneID" id="28764660"/>
<dbReference type="InterPro" id="IPR002293">
    <property type="entry name" value="AA/rel_permease1"/>
</dbReference>
<feature type="transmembrane region" description="Helical" evidence="6">
    <location>
        <begin position="165"/>
        <end position="187"/>
    </location>
</feature>
<dbReference type="RefSeq" id="XP_018029674.1">
    <property type="nucleotide sequence ID" value="XM_018181174.1"/>
</dbReference>
<feature type="transmembrane region" description="Helical" evidence="6">
    <location>
        <begin position="450"/>
        <end position="470"/>
    </location>
</feature>
<feature type="transmembrane region" description="Helical" evidence="6">
    <location>
        <begin position="373"/>
        <end position="399"/>
    </location>
</feature>
<dbReference type="PANTHER" id="PTHR45649">
    <property type="entry name" value="AMINO-ACID PERMEASE BAT1"/>
    <property type="match status" value="1"/>
</dbReference>
<keyword evidence="8" id="KW-1185">Reference proteome</keyword>
<dbReference type="STRING" id="1460663.A0A177BX96"/>
<dbReference type="InParanoid" id="A0A177BX96"/>
<evidence type="ECO:0000256" key="6">
    <source>
        <dbReference type="SAM" id="Phobius"/>
    </source>
</evidence>
<feature type="transmembrane region" description="Helical" evidence="6">
    <location>
        <begin position="113"/>
        <end position="132"/>
    </location>
</feature>
<dbReference type="PIRSF" id="PIRSF006060">
    <property type="entry name" value="AA_transporter"/>
    <property type="match status" value="1"/>
</dbReference>
<dbReference type="Proteomes" id="UP000077069">
    <property type="component" value="Unassembled WGS sequence"/>
</dbReference>
<accession>A0A177BX96</accession>
<dbReference type="PANTHER" id="PTHR45649:SF4">
    <property type="entry name" value="TRANSPORTER, PUTATIVE (EUROFUNG)-RELATED"/>
    <property type="match status" value="1"/>
</dbReference>
<dbReference type="AlphaFoldDB" id="A0A177BX96"/>
<feature type="transmembrane region" description="Helical" evidence="6">
    <location>
        <begin position="138"/>
        <end position="158"/>
    </location>
</feature>
<dbReference type="GO" id="GO:0016020">
    <property type="term" value="C:membrane"/>
    <property type="evidence" value="ECO:0007669"/>
    <property type="project" value="UniProtKB-SubCell"/>
</dbReference>
<feature type="transmembrane region" description="Helical" evidence="6">
    <location>
        <begin position="349"/>
        <end position="367"/>
    </location>
</feature>
<feature type="transmembrane region" description="Helical" evidence="6">
    <location>
        <begin position="298"/>
        <end position="320"/>
    </location>
</feature>
<sequence length="489" mass="53765">MVRMGKVQELRRNYHSLSALAFTVIIQGAWEVLLTATTQGLVDGGPAGLIWSYVWTFIGFSFVVASLAEMASMAPTAGGQYHWVSEFSPPSVQKPFSFFIGWMSTLSWQAGTASGPYLVGTLIQSCAIVVYPDYAPTGWQGTLMVIAITLLVWVLNVYGANLMPLFQNLMLVFHIVGFLVIIVILWVRSPRATAKATFTEFTNDGGWNSIGLALMVGQISAIYACISTDAAAHMSEETQDAGRTVPRAMLGAYFLNGILGFVFLISYMFMMTDVEAALEDATGYPHIWVFSQAVPKGAVVVLNAIPTILIFAGTLSFNLSTSRQTWAFARDEGFPLSGWLGKVHPKLHVPVNAITFTSIFTVLLSLINVGSNAAFNAIISLNVVSLMITYMFSIGAVLYRRIYHPELLPRCRWSLGRFGVLVNSVGLLYATHAFFWCFWPNATPFALEDFNWSVVMFVAVAVLCLVDYAIRGRKVYKGPVVLVEGWHNS</sequence>
<evidence type="ECO:0000313" key="7">
    <source>
        <dbReference type="EMBL" id="OAF99308.1"/>
    </source>
</evidence>
<feature type="transmembrane region" description="Helical" evidence="6">
    <location>
        <begin position="420"/>
        <end position="438"/>
    </location>
</feature>
<name>A0A177BX96_9PLEO</name>
<feature type="transmembrane region" description="Helical" evidence="6">
    <location>
        <begin position="50"/>
        <end position="68"/>
    </location>
</feature>
<evidence type="ECO:0000256" key="4">
    <source>
        <dbReference type="ARBA" id="ARBA00022989"/>
    </source>
</evidence>
<protein>
    <submittedName>
        <fullName evidence="7">GABA permease-like protein</fullName>
    </submittedName>
</protein>
<reference evidence="7 8" key="1">
    <citation type="submission" date="2016-05" db="EMBL/GenBank/DDBJ databases">
        <title>Comparative analysis of secretome profiles of manganese(II)-oxidizing ascomycete fungi.</title>
        <authorList>
            <consortium name="DOE Joint Genome Institute"/>
            <person name="Zeiner C.A."/>
            <person name="Purvine S.O."/>
            <person name="Zink E.M."/>
            <person name="Wu S."/>
            <person name="Pasa-Tolic L."/>
            <person name="Chaput D.L."/>
            <person name="Haridas S."/>
            <person name="Grigoriev I.V."/>
            <person name="Santelli C.M."/>
            <person name="Hansel C.M."/>
        </authorList>
    </citation>
    <scope>NUCLEOTIDE SEQUENCE [LARGE SCALE GENOMIC DNA]</scope>
    <source>
        <strain evidence="7 8">AP3s5-JAC2a</strain>
    </source>
</reference>
<dbReference type="Pfam" id="PF13520">
    <property type="entry name" value="AA_permease_2"/>
    <property type="match status" value="1"/>
</dbReference>
<comment type="subcellular location">
    <subcellularLocation>
        <location evidence="1">Membrane</location>
        <topology evidence="1">Multi-pass membrane protein</topology>
    </subcellularLocation>
</comment>
<evidence type="ECO:0000313" key="8">
    <source>
        <dbReference type="Proteomes" id="UP000077069"/>
    </source>
</evidence>
<keyword evidence="5 6" id="KW-0472">Membrane</keyword>
<keyword evidence="3 6" id="KW-0812">Transmembrane</keyword>
<feature type="transmembrane region" description="Helical" evidence="6">
    <location>
        <begin position="207"/>
        <end position="226"/>
    </location>
</feature>
<evidence type="ECO:0000256" key="5">
    <source>
        <dbReference type="ARBA" id="ARBA00023136"/>
    </source>
</evidence>
<keyword evidence="2" id="KW-0813">Transport</keyword>
<evidence type="ECO:0000256" key="3">
    <source>
        <dbReference type="ARBA" id="ARBA00022692"/>
    </source>
</evidence>
<evidence type="ECO:0000256" key="1">
    <source>
        <dbReference type="ARBA" id="ARBA00004141"/>
    </source>
</evidence>
<keyword evidence="4 6" id="KW-1133">Transmembrane helix</keyword>
<proteinExistence type="predicted"/>
<dbReference type="EMBL" id="KV441562">
    <property type="protein sequence ID" value="OAF99308.1"/>
    <property type="molecule type" value="Genomic_DNA"/>
</dbReference>
<gene>
    <name evidence="7" type="ORF">CC84DRAFT_1191249</name>
</gene>
<feature type="transmembrane region" description="Helical" evidence="6">
    <location>
        <begin position="247"/>
        <end position="270"/>
    </location>
</feature>
<dbReference type="OrthoDB" id="3257095at2759"/>
<dbReference type="GO" id="GO:0022857">
    <property type="term" value="F:transmembrane transporter activity"/>
    <property type="evidence" value="ECO:0007669"/>
    <property type="project" value="InterPro"/>
</dbReference>
<evidence type="ECO:0000256" key="2">
    <source>
        <dbReference type="ARBA" id="ARBA00022448"/>
    </source>
</evidence>
<dbReference type="Gene3D" id="1.20.1740.10">
    <property type="entry name" value="Amino acid/polyamine transporter I"/>
    <property type="match status" value="1"/>
</dbReference>
<organism evidence="7 8">
    <name type="scientific">Paraphaeosphaeria sporulosa</name>
    <dbReference type="NCBI Taxonomy" id="1460663"/>
    <lineage>
        <taxon>Eukaryota</taxon>
        <taxon>Fungi</taxon>
        <taxon>Dikarya</taxon>
        <taxon>Ascomycota</taxon>
        <taxon>Pezizomycotina</taxon>
        <taxon>Dothideomycetes</taxon>
        <taxon>Pleosporomycetidae</taxon>
        <taxon>Pleosporales</taxon>
        <taxon>Massarineae</taxon>
        <taxon>Didymosphaeriaceae</taxon>
        <taxon>Paraphaeosphaeria</taxon>
    </lineage>
</organism>
<feature type="transmembrane region" description="Helical" evidence="6">
    <location>
        <begin position="12"/>
        <end position="30"/>
    </location>
</feature>